<evidence type="ECO:0000259" key="17">
    <source>
        <dbReference type="PROSITE" id="PS50125"/>
    </source>
</evidence>
<dbReference type="FunFam" id="3.30.70.1230:FF:000095">
    <property type="entry name" value="Adenylate cyclase, putative"/>
    <property type="match status" value="1"/>
</dbReference>
<keyword evidence="14 15" id="KW-0456">Lyase</keyword>
<dbReference type="CDD" id="cd07302">
    <property type="entry name" value="CHD"/>
    <property type="match status" value="1"/>
</dbReference>
<keyword evidence="6 16" id="KW-0812">Transmembrane</keyword>
<keyword evidence="18" id="KW-1185">Reference proteome</keyword>
<dbReference type="InterPro" id="IPR029787">
    <property type="entry name" value="Nucleotide_cyclase"/>
</dbReference>
<evidence type="ECO:0000256" key="3">
    <source>
        <dbReference type="ARBA" id="ARBA00001946"/>
    </source>
</evidence>
<dbReference type="GO" id="GO:0004383">
    <property type="term" value="F:guanylate cyclase activity"/>
    <property type="evidence" value="ECO:0007669"/>
    <property type="project" value="UniProtKB-EC"/>
</dbReference>
<dbReference type="Pfam" id="PF06327">
    <property type="entry name" value="Adcy_cons_dom"/>
    <property type="match status" value="1"/>
</dbReference>
<dbReference type="GO" id="GO:0035556">
    <property type="term" value="P:intracellular signal transduction"/>
    <property type="evidence" value="ECO:0007669"/>
    <property type="project" value="InterPro"/>
</dbReference>
<evidence type="ECO:0000256" key="4">
    <source>
        <dbReference type="ARBA" id="ARBA00004141"/>
    </source>
</evidence>
<evidence type="ECO:0000256" key="10">
    <source>
        <dbReference type="ARBA" id="ARBA00022842"/>
    </source>
</evidence>
<evidence type="ECO:0000256" key="12">
    <source>
        <dbReference type="ARBA" id="ARBA00022998"/>
    </source>
</evidence>
<dbReference type="GO" id="GO:0005886">
    <property type="term" value="C:plasma membrane"/>
    <property type="evidence" value="ECO:0007669"/>
    <property type="project" value="InterPro"/>
</dbReference>
<dbReference type="PANTHER" id="PTHR45627:SF16">
    <property type="entry name" value="ADENYLATE CYCLASE"/>
    <property type="match status" value="1"/>
</dbReference>
<dbReference type="Gene3D" id="3.30.70.1230">
    <property type="entry name" value="Nucleotide cyclase"/>
    <property type="match status" value="1"/>
</dbReference>
<dbReference type="AlphaFoldDB" id="A0A1I7X7D5"/>
<evidence type="ECO:0000256" key="8">
    <source>
        <dbReference type="ARBA" id="ARBA00022741"/>
    </source>
</evidence>
<organism evidence="18 19">
    <name type="scientific">Heterorhabditis bacteriophora</name>
    <name type="common">Entomopathogenic nematode worm</name>
    <dbReference type="NCBI Taxonomy" id="37862"/>
    <lineage>
        <taxon>Eukaryota</taxon>
        <taxon>Metazoa</taxon>
        <taxon>Ecdysozoa</taxon>
        <taxon>Nematoda</taxon>
        <taxon>Chromadorea</taxon>
        <taxon>Rhabditida</taxon>
        <taxon>Rhabditina</taxon>
        <taxon>Rhabditomorpha</taxon>
        <taxon>Strongyloidea</taxon>
        <taxon>Heterorhabditidae</taxon>
        <taxon>Heterorhabditis</taxon>
    </lineage>
</organism>
<dbReference type="SUPFAM" id="SSF55073">
    <property type="entry name" value="Nucleotide cyclase"/>
    <property type="match status" value="1"/>
</dbReference>
<dbReference type="PROSITE" id="PS50125">
    <property type="entry name" value="GUANYLATE_CYCLASE_2"/>
    <property type="match status" value="1"/>
</dbReference>
<comment type="catalytic activity">
    <reaction evidence="2">
        <text>ATP = 3',5'-cyclic AMP + diphosphate</text>
        <dbReference type="Rhea" id="RHEA:15389"/>
        <dbReference type="ChEBI" id="CHEBI:30616"/>
        <dbReference type="ChEBI" id="CHEBI:33019"/>
        <dbReference type="ChEBI" id="CHEBI:58165"/>
        <dbReference type="EC" id="4.6.1.1"/>
    </reaction>
</comment>
<keyword evidence="10" id="KW-0460">Magnesium</keyword>
<protein>
    <recommendedName>
        <fullName evidence="5">adenylate cyclase</fullName>
        <ecNumber evidence="5">4.6.1.1</ecNumber>
    </recommendedName>
</protein>
<keyword evidence="11 16" id="KW-1133">Transmembrane helix</keyword>
<keyword evidence="8" id="KW-0547">Nucleotide-binding</keyword>
<evidence type="ECO:0000256" key="14">
    <source>
        <dbReference type="ARBA" id="ARBA00023239"/>
    </source>
</evidence>
<feature type="transmembrane region" description="Helical" evidence="16">
    <location>
        <begin position="303"/>
        <end position="325"/>
    </location>
</feature>
<keyword evidence="9" id="KW-0067">ATP-binding</keyword>
<accession>A0A1I7X7D5</accession>
<dbReference type="WBParaSite" id="Hba_13305">
    <property type="protein sequence ID" value="Hba_13305"/>
    <property type="gene ID" value="Hba_13305"/>
</dbReference>
<comment type="similarity">
    <text evidence="15">Belongs to the adenylyl cyclase class-4/guanylyl cyclase family.</text>
</comment>
<proteinExistence type="inferred from homology"/>
<keyword evidence="7" id="KW-0479">Metal-binding</keyword>
<comment type="catalytic activity">
    <reaction evidence="1">
        <text>GTP = 3',5'-cyclic GMP + diphosphate</text>
        <dbReference type="Rhea" id="RHEA:13665"/>
        <dbReference type="ChEBI" id="CHEBI:33019"/>
        <dbReference type="ChEBI" id="CHEBI:37565"/>
        <dbReference type="ChEBI" id="CHEBI:57746"/>
        <dbReference type="EC" id="4.6.1.2"/>
    </reaction>
</comment>
<evidence type="ECO:0000313" key="19">
    <source>
        <dbReference type="WBParaSite" id="Hba_13305"/>
    </source>
</evidence>
<dbReference type="GO" id="GO:0005524">
    <property type="term" value="F:ATP binding"/>
    <property type="evidence" value="ECO:0007669"/>
    <property type="project" value="UniProtKB-KW"/>
</dbReference>
<dbReference type="GO" id="GO:0006171">
    <property type="term" value="P:cAMP biosynthetic process"/>
    <property type="evidence" value="ECO:0007669"/>
    <property type="project" value="UniProtKB-KW"/>
</dbReference>
<name>A0A1I7X7D5_HETBA</name>
<feature type="transmembrane region" description="Helical" evidence="16">
    <location>
        <begin position="229"/>
        <end position="250"/>
    </location>
</feature>
<evidence type="ECO:0000256" key="13">
    <source>
        <dbReference type="ARBA" id="ARBA00023136"/>
    </source>
</evidence>
<evidence type="ECO:0000256" key="16">
    <source>
        <dbReference type="SAM" id="Phobius"/>
    </source>
</evidence>
<dbReference type="InterPro" id="IPR009398">
    <property type="entry name" value="Adcy_conserved_dom"/>
</dbReference>
<comment type="cofactor">
    <cofactor evidence="3">
        <name>Mg(2+)</name>
        <dbReference type="ChEBI" id="CHEBI:18420"/>
    </cofactor>
</comment>
<dbReference type="GO" id="GO:0007189">
    <property type="term" value="P:adenylate cyclase-activating G protein-coupled receptor signaling pathway"/>
    <property type="evidence" value="ECO:0007669"/>
    <property type="project" value="TreeGrafter"/>
</dbReference>
<dbReference type="GO" id="GO:0004016">
    <property type="term" value="F:adenylate cyclase activity"/>
    <property type="evidence" value="ECO:0007669"/>
    <property type="project" value="UniProtKB-EC"/>
</dbReference>
<dbReference type="GO" id="GO:0046872">
    <property type="term" value="F:metal ion binding"/>
    <property type="evidence" value="ECO:0007669"/>
    <property type="project" value="UniProtKB-KW"/>
</dbReference>
<evidence type="ECO:0000313" key="18">
    <source>
        <dbReference type="Proteomes" id="UP000095283"/>
    </source>
</evidence>
<evidence type="ECO:0000256" key="6">
    <source>
        <dbReference type="ARBA" id="ARBA00022692"/>
    </source>
</evidence>
<dbReference type="Pfam" id="PF00211">
    <property type="entry name" value="Guanylate_cyc"/>
    <property type="match status" value="1"/>
</dbReference>
<dbReference type="InterPro" id="IPR001054">
    <property type="entry name" value="A/G_cyclase"/>
</dbReference>
<evidence type="ECO:0000256" key="9">
    <source>
        <dbReference type="ARBA" id="ARBA00022840"/>
    </source>
</evidence>
<comment type="subcellular location">
    <subcellularLocation>
        <location evidence="4">Membrane</location>
        <topology evidence="4">Multi-pass membrane protein</topology>
    </subcellularLocation>
</comment>
<evidence type="ECO:0000256" key="1">
    <source>
        <dbReference type="ARBA" id="ARBA00001436"/>
    </source>
</evidence>
<evidence type="ECO:0000256" key="7">
    <source>
        <dbReference type="ARBA" id="ARBA00022723"/>
    </source>
</evidence>
<evidence type="ECO:0000256" key="2">
    <source>
        <dbReference type="ARBA" id="ARBA00001593"/>
    </source>
</evidence>
<evidence type="ECO:0000256" key="11">
    <source>
        <dbReference type="ARBA" id="ARBA00022989"/>
    </source>
</evidence>
<dbReference type="PANTHER" id="PTHR45627">
    <property type="entry name" value="ADENYLATE CYCLASE TYPE 1"/>
    <property type="match status" value="1"/>
</dbReference>
<evidence type="ECO:0000256" key="5">
    <source>
        <dbReference type="ARBA" id="ARBA00012201"/>
    </source>
</evidence>
<sequence>MQESEIEIELSPRLVREMTRVNVNMRVGIHSGRAHCGVLGLKKWQFDVWSDDVTLANHMESGGVPGRIHITKATLDALNGAYLIEEGKGRERSKYLADHGVETFLVIEAKNRKPTPHNQGFRQTVNKELRLTGHASALQRGPSLRHAVKPMKPLKDDVESHLSQGIQAINKESWRQQHCERISLRFKEKNVEGKFLEIKESALLVQVCCYLVVFIVACSILILGQMGTLTMFAAIGIAVTSMCIIGVYVVTRSIMVGLSLLVTRKYSKTFLGKSHISPLVMPYSEFQLRNAKRRDKKLNCSRWVRIVFVFAIILFANSFIFMSYVPDMHGAHHVSPKYGANVGISYTTDKQPPILSMATEEFLLFQFHHNRSNGSLLQVSWTTSTNN</sequence>
<keyword evidence="13 16" id="KW-0472">Membrane</keyword>
<dbReference type="EC" id="4.6.1.1" evidence="5"/>
<dbReference type="InterPro" id="IPR018297">
    <property type="entry name" value="A/G_cyclase_CS"/>
</dbReference>
<feature type="domain" description="Guanylate cyclase" evidence="17">
    <location>
        <begin position="23"/>
        <end position="60"/>
    </location>
</feature>
<evidence type="ECO:0000256" key="15">
    <source>
        <dbReference type="RuleBase" id="RU000405"/>
    </source>
</evidence>
<feature type="transmembrane region" description="Helical" evidence="16">
    <location>
        <begin position="203"/>
        <end position="223"/>
    </location>
</feature>
<reference evidence="19" key="1">
    <citation type="submission" date="2016-11" db="UniProtKB">
        <authorList>
            <consortium name="WormBaseParasite"/>
        </authorList>
    </citation>
    <scope>IDENTIFICATION</scope>
</reference>
<keyword evidence="12" id="KW-0115">cAMP biosynthesis</keyword>
<dbReference type="Proteomes" id="UP000095283">
    <property type="component" value="Unplaced"/>
</dbReference>
<dbReference type="PROSITE" id="PS00452">
    <property type="entry name" value="GUANYLATE_CYCLASE_1"/>
    <property type="match status" value="1"/>
</dbReference>